<dbReference type="GO" id="GO:0005509">
    <property type="term" value="F:calcium ion binding"/>
    <property type="evidence" value="ECO:0007669"/>
    <property type="project" value="InterPro"/>
</dbReference>
<dbReference type="InterPro" id="IPR018511">
    <property type="entry name" value="Hemolysin-typ_Ca-bd_CS"/>
</dbReference>
<evidence type="ECO:0008006" key="3">
    <source>
        <dbReference type="Google" id="ProtNLM"/>
    </source>
</evidence>
<dbReference type="RefSeq" id="WP_006624095.1">
    <property type="nucleotide sequence ID" value="NZ_FO818640.1"/>
</dbReference>
<dbReference type="InterPro" id="IPR011049">
    <property type="entry name" value="Serralysin-like_metalloprot_C"/>
</dbReference>
<name>A0A9P1P0E8_9CYAN</name>
<reference evidence="1 2" key="1">
    <citation type="submission" date="2014-02" db="EMBL/GenBank/DDBJ databases">
        <authorList>
            <person name="Genoscope - CEA"/>
        </authorList>
    </citation>
    <scope>NUCLEOTIDE SEQUENCE [LARGE SCALE GENOMIC DNA]</scope>
    <source>
        <strain evidence="1 2">PCC 8005</strain>
    </source>
</reference>
<keyword evidence="2" id="KW-1185">Reference proteome</keyword>
<protein>
    <recommendedName>
        <fullName evidence="3">Calcium-binding protein</fullName>
    </recommendedName>
</protein>
<dbReference type="PROSITE" id="PS00330">
    <property type="entry name" value="HEMOLYSIN_CALCIUM"/>
    <property type="match status" value="1"/>
</dbReference>
<accession>A0A9P1P0E8</accession>
<dbReference type="Gene3D" id="2.150.10.10">
    <property type="entry name" value="Serralysin-like metalloprotease, C-terminal"/>
    <property type="match status" value="1"/>
</dbReference>
<sequence length="108" mass="11295">MYGGAGNDTIFGGDGDDVLFGDEGNDSLIGGPGRDRFVIFANGGTDTITDFVSGEDLIVLGGGLRFEQLSITQNVSSAVITLDTEELVIWEGVQAAALTEDDFITFAI</sequence>
<dbReference type="AlphaFoldDB" id="A0A9P1P0E8"/>
<dbReference type="InterPro" id="IPR001343">
    <property type="entry name" value="Hemolysn_Ca-bd"/>
</dbReference>
<evidence type="ECO:0000313" key="1">
    <source>
        <dbReference type="EMBL" id="CDM96873.1"/>
    </source>
</evidence>
<dbReference type="PRINTS" id="PR00313">
    <property type="entry name" value="CABNDNGRPT"/>
</dbReference>
<dbReference type="SUPFAM" id="SSF51120">
    <property type="entry name" value="beta-Roll"/>
    <property type="match status" value="1"/>
</dbReference>
<dbReference type="Proteomes" id="UP000032946">
    <property type="component" value="Chromosome"/>
</dbReference>
<gene>
    <name evidence="1" type="ORF">ARTHRO_41282</name>
</gene>
<dbReference type="EMBL" id="FO818640">
    <property type="protein sequence ID" value="CDM96873.1"/>
    <property type="molecule type" value="Genomic_DNA"/>
</dbReference>
<proteinExistence type="predicted"/>
<organism evidence="1 2">
    <name type="scientific">Limnospira indica PCC 8005</name>
    <dbReference type="NCBI Taxonomy" id="376219"/>
    <lineage>
        <taxon>Bacteria</taxon>
        <taxon>Bacillati</taxon>
        <taxon>Cyanobacteriota</taxon>
        <taxon>Cyanophyceae</taxon>
        <taxon>Oscillatoriophycideae</taxon>
        <taxon>Oscillatoriales</taxon>
        <taxon>Sirenicapillariaceae</taxon>
        <taxon>Limnospira</taxon>
    </lineage>
</organism>
<dbReference type="Pfam" id="PF00353">
    <property type="entry name" value="HemolysinCabind"/>
    <property type="match status" value="1"/>
</dbReference>
<evidence type="ECO:0000313" key="2">
    <source>
        <dbReference type="Proteomes" id="UP000032946"/>
    </source>
</evidence>